<evidence type="ECO:0000313" key="8">
    <source>
        <dbReference type="Proteomes" id="UP001266305"/>
    </source>
</evidence>
<dbReference type="InterPro" id="IPR038868">
    <property type="entry name" value="RAP80"/>
</dbReference>
<comment type="caution">
    <text evidence="7">The sequence shown here is derived from an EMBL/GenBank/DDBJ whole genome shotgun (WGS) entry which is preliminary data.</text>
</comment>
<dbReference type="Proteomes" id="UP001266305">
    <property type="component" value="Unassembled WGS sequence"/>
</dbReference>
<feature type="region of interest" description="Disordered" evidence="5">
    <location>
        <begin position="63"/>
        <end position="118"/>
    </location>
</feature>
<dbReference type="InterPro" id="IPR022672">
    <property type="entry name" value="Hexokinase_N"/>
</dbReference>
<evidence type="ECO:0000313" key="7">
    <source>
        <dbReference type="EMBL" id="KAK2118504.1"/>
    </source>
</evidence>
<name>A0ABQ9WA39_SAGOE</name>
<sequence>MAASLCAVLTRRQKEAKTKSDSGTAAQTSLDIDKNEKCYLCKSLVPFREYQCHVDSCLQLAKADQGDEPEGSERACSTLVGKRQQRLRNPKKKGHSEGRLLSFLEQSEHKTSDGEIKSSETGAFSVTFGYTGVPHIARQELRPEESDQLLCVPGGQPPLWKFMDSTGSEGLQQGEEALSCPEEGLPRPSDSSELFLLHVFLNVATTVKHTDDFSAKLMPKACSDLLLQTVLLCPTDSHSRASEVQHCLQQFKVTVAQLQQIQASLLGSMEQALRGQASPVPAVRMLPTYVGSTPHGTEQGDFVVLELGATGASLRVLWVTLTGIEGHRVESRSQEFVIPQDVMLGAGQQSRRGSNLIKDCPCGGGVRGQLWEH</sequence>
<organism evidence="7 8">
    <name type="scientific">Saguinus oedipus</name>
    <name type="common">Cotton-top tamarin</name>
    <name type="synonym">Oedipomidas oedipus</name>
    <dbReference type="NCBI Taxonomy" id="9490"/>
    <lineage>
        <taxon>Eukaryota</taxon>
        <taxon>Metazoa</taxon>
        <taxon>Chordata</taxon>
        <taxon>Craniata</taxon>
        <taxon>Vertebrata</taxon>
        <taxon>Euteleostomi</taxon>
        <taxon>Mammalia</taxon>
        <taxon>Eutheria</taxon>
        <taxon>Euarchontoglires</taxon>
        <taxon>Primates</taxon>
        <taxon>Haplorrhini</taxon>
        <taxon>Platyrrhini</taxon>
        <taxon>Cebidae</taxon>
        <taxon>Callitrichinae</taxon>
        <taxon>Saguinus</taxon>
    </lineage>
</organism>
<dbReference type="PANTHER" id="PTHR15932:SF2">
    <property type="entry name" value="BRCA1-A COMPLEX SUBUNIT RAP80"/>
    <property type="match status" value="1"/>
</dbReference>
<comment type="catalytic activity">
    <reaction evidence="4">
        <text>D-glucose + ATP = D-glucose 6-phosphate + ADP + H(+)</text>
        <dbReference type="Rhea" id="RHEA:17825"/>
        <dbReference type="ChEBI" id="CHEBI:4167"/>
        <dbReference type="ChEBI" id="CHEBI:15378"/>
        <dbReference type="ChEBI" id="CHEBI:30616"/>
        <dbReference type="ChEBI" id="CHEBI:61548"/>
        <dbReference type="ChEBI" id="CHEBI:456216"/>
        <dbReference type="EC" id="2.7.1.1"/>
    </reaction>
    <physiologicalReaction direction="left-to-right" evidence="4">
        <dbReference type="Rhea" id="RHEA:17826"/>
    </physiologicalReaction>
</comment>
<feature type="compositionally biased region" description="Basic and acidic residues" evidence="5">
    <location>
        <begin position="106"/>
        <end position="118"/>
    </location>
</feature>
<evidence type="ECO:0000256" key="4">
    <source>
        <dbReference type="ARBA" id="ARBA00048160"/>
    </source>
</evidence>
<dbReference type="Gene3D" id="3.30.420.40">
    <property type="match status" value="1"/>
</dbReference>
<proteinExistence type="predicted"/>
<evidence type="ECO:0000256" key="5">
    <source>
        <dbReference type="SAM" id="MobiDB-lite"/>
    </source>
</evidence>
<evidence type="ECO:0000256" key="3">
    <source>
        <dbReference type="ARBA" id="ARBA00044613"/>
    </source>
</evidence>
<dbReference type="SUPFAM" id="SSF53067">
    <property type="entry name" value="Actin-like ATPase domain"/>
    <property type="match status" value="1"/>
</dbReference>
<feature type="domain" description="Hexokinase N-terminal" evidence="6">
    <location>
        <begin position="244"/>
        <end position="348"/>
    </location>
</feature>
<reference evidence="7 8" key="1">
    <citation type="submission" date="2023-05" db="EMBL/GenBank/DDBJ databases">
        <title>B98-5 Cell Line De Novo Hybrid Assembly: An Optical Mapping Approach.</title>
        <authorList>
            <person name="Kananen K."/>
            <person name="Auerbach J.A."/>
            <person name="Kautto E."/>
            <person name="Blachly J.S."/>
        </authorList>
    </citation>
    <scope>NUCLEOTIDE SEQUENCE [LARGE SCALE GENOMIC DNA]</scope>
    <source>
        <strain evidence="7">B95-8</strain>
        <tissue evidence="7">Cell line</tissue>
    </source>
</reference>
<accession>A0ABQ9WA39</accession>
<feature type="compositionally biased region" description="Basic residues" evidence="5">
    <location>
        <begin position="83"/>
        <end position="94"/>
    </location>
</feature>
<keyword evidence="8" id="KW-1185">Reference proteome</keyword>
<gene>
    <name evidence="7" type="ORF">P7K49_005391</name>
</gene>
<dbReference type="Pfam" id="PF00349">
    <property type="entry name" value="Hexokinase_1"/>
    <property type="match status" value="1"/>
</dbReference>
<comment type="catalytic activity">
    <reaction evidence="3">
        <text>a D-hexose + ATP = a D-hexose 6-phosphate + ADP + H(+)</text>
        <dbReference type="Rhea" id="RHEA:22740"/>
        <dbReference type="ChEBI" id="CHEBI:4194"/>
        <dbReference type="ChEBI" id="CHEBI:15378"/>
        <dbReference type="ChEBI" id="CHEBI:30616"/>
        <dbReference type="ChEBI" id="CHEBI:229467"/>
        <dbReference type="ChEBI" id="CHEBI:456216"/>
        <dbReference type="EC" id="2.7.1.1"/>
    </reaction>
    <physiologicalReaction direction="left-to-right" evidence="3">
        <dbReference type="Rhea" id="RHEA:22741"/>
    </physiologicalReaction>
</comment>
<dbReference type="InterPro" id="IPR043129">
    <property type="entry name" value="ATPase_NBD"/>
</dbReference>
<dbReference type="EMBL" id="JASSZA010000002">
    <property type="protein sequence ID" value="KAK2118504.1"/>
    <property type="molecule type" value="Genomic_DNA"/>
</dbReference>
<dbReference type="EC" id="2.7.1.1" evidence="2"/>
<dbReference type="InterPro" id="IPR001312">
    <property type="entry name" value="Hexokinase"/>
</dbReference>
<comment type="pathway">
    <text evidence="1">Carbohydrate metabolism; hexose metabolism.</text>
</comment>
<evidence type="ECO:0000259" key="6">
    <source>
        <dbReference type="Pfam" id="PF00349"/>
    </source>
</evidence>
<dbReference type="PANTHER" id="PTHR15932">
    <property type="entry name" value="UBIQUITIN INTERACTION MOTIF-CONTAINING PROTEIN 1"/>
    <property type="match status" value="1"/>
</dbReference>
<evidence type="ECO:0000256" key="2">
    <source>
        <dbReference type="ARBA" id="ARBA00012324"/>
    </source>
</evidence>
<evidence type="ECO:0000256" key="1">
    <source>
        <dbReference type="ARBA" id="ARBA00005028"/>
    </source>
</evidence>
<dbReference type="PROSITE" id="PS51748">
    <property type="entry name" value="HEXOKINASE_2"/>
    <property type="match status" value="1"/>
</dbReference>
<protein>
    <recommendedName>
        <fullName evidence="2">hexokinase</fullName>
        <ecNumber evidence="2">2.7.1.1</ecNumber>
    </recommendedName>
</protein>